<protein>
    <submittedName>
        <fullName evidence="2">Glycosyltransferase</fullName>
    </submittedName>
</protein>
<keyword evidence="2" id="KW-0808">Transferase</keyword>
<evidence type="ECO:0000259" key="1">
    <source>
        <dbReference type="Pfam" id="PF00535"/>
    </source>
</evidence>
<name>A0A5M6DCU8_9BACT</name>
<dbReference type="SUPFAM" id="SSF53448">
    <property type="entry name" value="Nucleotide-diphospho-sugar transferases"/>
    <property type="match status" value="1"/>
</dbReference>
<organism evidence="2 3">
    <name type="scientific">Adhaeribacter rhizoryzae</name>
    <dbReference type="NCBI Taxonomy" id="2607907"/>
    <lineage>
        <taxon>Bacteria</taxon>
        <taxon>Pseudomonadati</taxon>
        <taxon>Bacteroidota</taxon>
        <taxon>Cytophagia</taxon>
        <taxon>Cytophagales</taxon>
        <taxon>Hymenobacteraceae</taxon>
        <taxon>Adhaeribacter</taxon>
    </lineage>
</organism>
<dbReference type="PANTHER" id="PTHR22916:SF3">
    <property type="entry name" value="UDP-GLCNAC:BETAGAL BETA-1,3-N-ACETYLGLUCOSAMINYLTRANSFERASE-LIKE PROTEIN 1"/>
    <property type="match status" value="1"/>
</dbReference>
<dbReference type="EMBL" id="VWSF01000011">
    <property type="protein sequence ID" value="KAA5544220.1"/>
    <property type="molecule type" value="Genomic_DNA"/>
</dbReference>
<dbReference type="PANTHER" id="PTHR22916">
    <property type="entry name" value="GLYCOSYLTRANSFERASE"/>
    <property type="match status" value="1"/>
</dbReference>
<evidence type="ECO:0000313" key="2">
    <source>
        <dbReference type="EMBL" id="KAA5544220.1"/>
    </source>
</evidence>
<evidence type="ECO:0000313" key="3">
    <source>
        <dbReference type="Proteomes" id="UP000323426"/>
    </source>
</evidence>
<accession>A0A5M6DCU8</accession>
<proteinExistence type="predicted"/>
<dbReference type="Proteomes" id="UP000323426">
    <property type="component" value="Unassembled WGS sequence"/>
</dbReference>
<dbReference type="AlphaFoldDB" id="A0A5M6DCU8"/>
<reference evidence="2 3" key="1">
    <citation type="submission" date="2019-09" db="EMBL/GenBank/DDBJ databases">
        <title>Genome sequence and assembly of Adhaeribacter sp.</title>
        <authorList>
            <person name="Chhetri G."/>
        </authorList>
    </citation>
    <scope>NUCLEOTIDE SEQUENCE [LARGE SCALE GENOMIC DNA]</scope>
    <source>
        <strain evidence="2 3">DK36</strain>
    </source>
</reference>
<feature type="domain" description="Glycosyltransferase 2-like" evidence="1">
    <location>
        <begin position="8"/>
        <end position="163"/>
    </location>
</feature>
<gene>
    <name evidence="2" type="ORF">F0145_15035</name>
</gene>
<dbReference type="RefSeq" id="WP_150089337.1">
    <property type="nucleotide sequence ID" value="NZ_VWSF01000011.1"/>
</dbReference>
<dbReference type="GO" id="GO:0016758">
    <property type="term" value="F:hexosyltransferase activity"/>
    <property type="evidence" value="ECO:0007669"/>
    <property type="project" value="UniProtKB-ARBA"/>
</dbReference>
<dbReference type="InterPro" id="IPR029044">
    <property type="entry name" value="Nucleotide-diphossugar_trans"/>
</dbReference>
<dbReference type="Pfam" id="PF00535">
    <property type="entry name" value="Glycos_transf_2"/>
    <property type="match status" value="1"/>
</dbReference>
<dbReference type="InterPro" id="IPR001173">
    <property type="entry name" value="Glyco_trans_2-like"/>
</dbReference>
<dbReference type="Gene3D" id="3.90.550.10">
    <property type="entry name" value="Spore Coat Polysaccharide Biosynthesis Protein SpsA, Chain A"/>
    <property type="match status" value="1"/>
</dbReference>
<comment type="caution">
    <text evidence="2">The sequence shown here is derived from an EMBL/GenBank/DDBJ whole genome shotgun (WGS) entry which is preliminary data.</text>
</comment>
<sequence>MNTYPLVSVLMPVYNAEKYLAEAIESILNQTYPHFELLLLNDGSTDASAAIIGRYHDNRLRVMHSPENIGLIAQLNKGLALATGQYIARMDADDISLPNRLEKQVGFMEAHPEVGILGSAINHFKHNKIIYTETFALEHDKIKSFLIFDTPFAHPAVIMRRQVLLANNLSYQPQYQAAEDYKFWLDMLLVTQGANLAEPLLLYRDSGTQVSKQHQSLQVTNAGKIRAEAFQLLSLQLTPEEFNYHNQLWYHPWEPNELFFSQAINWFTYLLEANNKRKLLLPAALGYTLGLLLFRQCLQHAAVGFNAFKIYQSSPLYAYYQPTAAALFKLRWAPFYRHANYYFRYNGSLLKQKLKKLLPLKN</sequence>
<keyword evidence="3" id="KW-1185">Reference proteome</keyword>